<dbReference type="InterPro" id="IPR036514">
    <property type="entry name" value="SGNH_hydro_sf"/>
</dbReference>
<evidence type="ECO:0000256" key="4">
    <source>
        <dbReference type="ARBA" id="ARBA00023180"/>
    </source>
</evidence>
<keyword evidence="3" id="KW-0378">Hydrolase</keyword>
<dbReference type="EnsemblPlants" id="AUR62005496-RA">
    <property type="protein sequence ID" value="AUR62005496-RA:cds"/>
    <property type="gene ID" value="AUR62005496"/>
</dbReference>
<dbReference type="RefSeq" id="XP_021743510.1">
    <property type="nucleotide sequence ID" value="XM_021887818.1"/>
</dbReference>
<protein>
    <recommendedName>
        <fullName evidence="8">GDSL esterase/lipase</fullName>
    </recommendedName>
</protein>
<keyword evidence="5" id="KW-0812">Transmembrane</keyword>
<proteinExistence type="inferred from homology"/>
<evidence type="ECO:0000256" key="3">
    <source>
        <dbReference type="ARBA" id="ARBA00022801"/>
    </source>
</evidence>
<dbReference type="OMA" id="FFVINYP"/>
<keyword evidence="4" id="KW-0325">Glycoprotein</keyword>
<dbReference type="PANTHER" id="PTHR22835">
    <property type="entry name" value="ZINC FINGER FYVE DOMAIN CONTAINING PROTEIN"/>
    <property type="match status" value="1"/>
</dbReference>
<dbReference type="InterPro" id="IPR035669">
    <property type="entry name" value="SGNH_plant_lipase-like"/>
</dbReference>
<sequence length="405" mass="44848">MMNWWSSVSRRFNATWGLKNRLLVMAIGVVVIVGFALLLSLGPRSKRAVGLTEECRIPAIYNFGDSNSDAGCVSAAFRRVPYPNGISFFGKPSGRYCDGRLMIDFIAEELGLPFLSAYLDALQGNFQHGADFAASGTTIQHVDGKLFGGGLNPLSLDVQLLQFEGLKERTSELSAQDNVKSRFPRLEDFSKALCTLDIGQNDLHHALTTMTEDEARETIPKLVNQFAMAIKKLHSLGARTFWMHNTGPIGCLPFILVKYPPQPGNVDEAGCVKSYNEVAKEFNKQLKNRISELRTQLHDSLLVYVDIYSAKYSLISESKKYGFVDPLGFCCKHTGNYSSLHCWNKAEENGTAVYATPCSNPSEYLSWDSIHYTEAANRWVANRISDGSLSDPPVLLTSLCTKSSL</sequence>
<organism evidence="6 7">
    <name type="scientific">Chenopodium quinoa</name>
    <name type="common">Quinoa</name>
    <dbReference type="NCBI Taxonomy" id="63459"/>
    <lineage>
        <taxon>Eukaryota</taxon>
        <taxon>Viridiplantae</taxon>
        <taxon>Streptophyta</taxon>
        <taxon>Embryophyta</taxon>
        <taxon>Tracheophyta</taxon>
        <taxon>Spermatophyta</taxon>
        <taxon>Magnoliopsida</taxon>
        <taxon>eudicotyledons</taxon>
        <taxon>Gunneridae</taxon>
        <taxon>Pentapetalae</taxon>
        <taxon>Caryophyllales</taxon>
        <taxon>Chenopodiaceae</taxon>
        <taxon>Chenopodioideae</taxon>
        <taxon>Atripliceae</taxon>
        <taxon>Chenopodium</taxon>
    </lineage>
</organism>
<evidence type="ECO:0000313" key="7">
    <source>
        <dbReference type="Proteomes" id="UP000596660"/>
    </source>
</evidence>
<evidence type="ECO:0000256" key="2">
    <source>
        <dbReference type="ARBA" id="ARBA00022729"/>
    </source>
</evidence>
<gene>
    <name evidence="6" type="primary">LOC110709596</name>
</gene>
<dbReference type="GeneID" id="110709596"/>
<feature type="transmembrane region" description="Helical" evidence="5">
    <location>
        <begin position="21"/>
        <end position="41"/>
    </location>
</feature>
<keyword evidence="5" id="KW-0472">Membrane</keyword>
<comment type="similarity">
    <text evidence="1">Belongs to the 'GDSL' lipolytic enzyme family.</text>
</comment>
<reference evidence="6" key="2">
    <citation type="submission" date="2021-03" db="UniProtKB">
        <authorList>
            <consortium name="EnsemblPlants"/>
        </authorList>
    </citation>
    <scope>IDENTIFICATION</scope>
</reference>
<dbReference type="SUPFAM" id="SSF52266">
    <property type="entry name" value="SGNH hydrolase"/>
    <property type="match status" value="1"/>
</dbReference>
<accession>A0A803L0V8</accession>
<keyword evidence="5" id="KW-1133">Transmembrane helix</keyword>
<keyword evidence="2" id="KW-0732">Signal</keyword>
<reference evidence="6" key="1">
    <citation type="journal article" date="2017" name="Nature">
        <title>The genome of Chenopodium quinoa.</title>
        <authorList>
            <person name="Jarvis D.E."/>
            <person name="Ho Y.S."/>
            <person name="Lightfoot D.J."/>
            <person name="Schmoeckel S.M."/>
            <person name="Li B."/>
            <person name="Borm T.J.A."/>
            <person name="Ohyanagi H."/>
            <person name="Mineta K."/>
            <person name="Michell C.T."/>
            <person name="Saber N."/>
            <person name="Kharbatia N.M."/>
            <person name="Rupper R.R."/>
            <person name="Sharp A.R."/>
            <person name="Dally N."/>
            <person name="Boughton B.A."/>
            <person name="Woo Y.H."/>
            <person name="Gao G."/>
            <person name="Schijlen E.G.W.M."/>
            <person name="Guo X."/>
            <person name="Momin A.A."/>
            <person name="Negrao S."/>
            <person name="Al-Babili S."/>
            <person name="Gehring C."/>
            <person name="Roessner U."/>
            <person name="Jung C."/>
            <person name="Murphy K."/>
            <person name="Arold S.T."/>
            <person name="Gojobori T."/>
            <person name="van der Linden C.G."/>
            <person name="van Loo E.N."/>
            <person name="Jellen E.N."/>
            <person name="Maughan P.J."/>
            <person name="Tester M."/>
        </authorList>
    </citation>
    <scope>NUCLEOTIDE SEQUENCE [LARGE SCALE GENOMIC DNA]</scope>
    <source>
        <strain evidence="6">cv. PI 614886</strain>
    </source>
</reference>
<evidence type="ECO:0008006" key="8">
    <source>
        <dbReference type="Google" id="ProtNLM"/>
    </source>
</evidence>
<evidence type="ECO:0000313" key="6">
    <source>
        <dbReference type="EnsemblPlants" id="AUR62005496-RA:cds"/>
    </source>
</evidence>
<keyword evidence="7" id="KW-1185">Reference proteome</keyword>
<dbReference type="Proteomes" id="UP000596660">
    <property type="component" value="Unplaced"/>
</dbReference>
<dbReference type="Gramene" id="AUR62005496-RA">
    <property type="protein sequence ID" value="AUR62005496-RA:cds"/>
    <property type="gene ID" value="AUR62005496"/>
</dbReference>
<dbReference type="Gene3D" id="3.40.50.1110">
    <property type="entry name" value="SGNH hydrolase"/>
    <property type="match status" value="1"/>
</dbReference>
<dbReference type="GO" id="GO:0016788">
    <property type="term" value="F:hydrolase activity, acting on ester bonds"/>
    <property type="evidence" value="ECO:0007669"/>
    <property type="project" value="InterPro"/>
</dbReference>
<dbReference type="Pfam" id="PF00657">
    <property type="entry name" value="Lipase_GDSL"/>
    <property type="match status" value="1"/>
</dbReference>
<dbReference type="CDD" id="cd01837">
    <property type="entry name" value="SGNH_plant_lipase_like"/>
    <property type="match status" value="1"/>
</dbReference>
<dbReference type="InterPro" id="IPR001087">
    <property type="entry name" value="GDSL"/>
</dbReference>
<evidence type="ECO:0000256" key="1">
    <source>
        <dbReference type="ARBA" id="ARBA00008668"/>
    </source>
</evidence>
<name>A0A803L0V8_CHEQI</name>
<dbReference type="PANTHER" id="PTHR22835:SF514">
    <property type="entry name" value="GDSL-LIKE LIPASE_ACYLHYDROLASE SUPERFAMILY PROTEIN ISOFORM 1"/>
    <property type="match status" value="1"/>
</dbReference>
<evidence type="ECO:0000256" key="5">
    <source>
        <dbReference type="SAM" id="Phobius"/>
    </source>
</evidence>
<dbReference type="AlphaFoldDB" id="A0A803L0V8"/>